<reference evidence="1" key="1">
    <citation type="submission" date="2021-06" db="EMBL/GenBank/DDBJ databases">
        <authorList>
            <person name="Criscuolo A."/>
        </authorList>
    </citation>
    <scope>NUCLEOTIDE SEQUENCE</scope>
    <source>
        <strain evidence="1">CIP111600</strain>
    </source>
</reference>
<evidence type="ECO:0000313" key="1">
    <source>
        <dbReference type="EMBL" id="CAG7649490.1"/>
    </source>
</evidence>
<evidence type="ECO:0000313" key="2">
    <source>
        <dbReference type="Proteomes" id="UP000693672"/>
    </source>
</evidence>
<comment type="caution">
    <text evidence="1">The sequence shown here is derived from an EMBL/GenBank/DDBJ whole genome shotgun (WGS) entry which is preliminary data.</text>
</comment>
<proteinExistence type="predicted"/>
<name>A0A916K9W9_9BACL</name>
<protein>
    <submittedName>
        <fullName evidence="1">Uncharacterized protein</fullName>
    </submittedName>
</protein>
<accession>A0A916K9W9</accession>
<dbReference type="EMBL" id="CAJVAS010000049">
    <property type="protein sequence ID" value="CAG7649490.1"/>
    <property type="molecule type" value="Genomic_DNA"/>
</dbReference>
<dbReference type="Proteomes" id="UP000693672">
    <property type="component" value="Unassembled WGS sequence"/>
</dbReference>
<gene>
    <name evidence="1" type="ORF">PAESOLCIP111_05877</name>
</gene>
<dbReference type="AlphaFoldDB" id="A0A916K9W9"/>
<organism evidence="1 2">
    <name type="scientific">Paenibacillus solanacearum</name>
    <dbReference type="NCBI Taxonomy" id="2048548"/>
    <lineage>
        <taxon>Bacteria</taxon>
        <taxon>Bacillati</taxon>
        <taxon>Bacillota</taxon>
        <taxon>Bacilli</taxon>
        <taxon>Bacillales</taxon>
        <taxon>Paenibacillaceae</taxon>
        <taxon>Paenibacillus</taxon>
    </lineage>
</organism>
<keyword evidence="2" id="KW-1185">Reference proteome</keyword>
<sequence length="66" mass="8221">MGLDRHVHSHHERCSTIFFCLQIYESQEWQIHRWKVRFDVKMEVAWNAEQQYKRWGMQHGQIYADD</sequence>